<dbReference type="Pfam" id="PF08818">
    <property type="entry name" value="DUF1801"/>
    <property type="match status" value="1"/>
</dbReference>
<protein>
    <submittedName>
        <fullName evidence="2">Iron chaperone</fullName>
    </submittedName>
</protein>
<dbReference type="Proteomes" id="UP001596106">
    <property type="component" value="Unassembled WGS sequence"/>
</dbReference>
<reference evidence="3" key="1">
    <citation type="journal article" date="2019" name="Int. J. Syst. Evol. Microbiol.">
        <title>The Global Catalogue of Microorganisms (GCM) 10K type strain sequencing project: providing services to taxonomists for standard genome sequencing and annotation.</title>
        <authorList>
            <consortium name="The Broad Institute Genomics Platform"/>
            <consortium name="The Broad Institute Genome Sequencing Center for Infectious Disease"/>
            <person name="Wu L."/>
            <person name="Ma J."/>
        </authorList>
    </citation>
    <scope>NUCLEOTIDE SEQUENCE [LARGE SCALE GENOMIC DNA]</scope>
    <source>
        <strain evidence="3">CCUG 55250</strain>
    </source>
</reference>
<keyword evidence="3" id="KW-1185">Reference proteome</keyword>
<evidence type="ECO:0000313" key="3">
    <source>
        <dbReference type="Proteomes" id="UP001596106"/>
    </source>
</evidence>
<feature type="domain" description="YdhG-like" evidence="1">
    <location>
        <begin position="21"/>
        <end position="113"/>
    </location>
</feature>
<dbReference type="RefSeq" id="WP_379850410.1">
    <property type="nucleotide sequence ID" value="NZ_JBHSMA010000014.1"/>
</dbReference>
<evidence type="ECO:0000313" key="2">
    <source>
        <dbReference type="EMBL" id="MFC5412669.1"/>
    </source>
</evidence>
<dbReference type="Gene3D" id="3.90.1150.200">
    <property type="match status" value="1"/>
</dbReference>
<evidence type="ECO:0000259" key="1">
    <source>
        <dbReference type="Pfam" id="PF08818"/>
    </source>
</evidence>
<comment type="caution">
    <text evidence="2">The sequence shown here is derived from an EMBL/GenBank/DDBJ whole genome shotgun (WGS) entry which is preliminary data.</text>
</comment>
<gene>
    <name evidence="2" type="ORF">ACFPMF_25310</name>
</gene>
<dbReference type="EMBL" id="JBHSMA010000014">
    <property type="protein sequence ID" value="MFC5412669.1"/>
    <property type="molecule type" value="Genomic_DNA"/>
</dbReference>
<proteinExistence type="predicted"/>
<dbReference type="SUPFAM" id="SSF159888">
    <property type="entry name" value="YdhG-like"/>
    <property type="match status" value="1"/>
</dbReference>
<sequence>MTNPKPASVDEYIADFPEDVQNILEQVRATIKAAAPEAEEAISYAMPAFRLNKNPLVYFAGFRNHIGFYATPTGHEAFRAELSAYKTGKGSVQFPLDKPMPLDLITRLVKFRVKENQERAKPKKA</sequence>
<name>A0ABW0IIF9_9BACT</name>
<accession>A0ABW0IIF9</accession>
<organism evidence="2 3">
    <name type="scientific">Larkinella bovis</name>
    <dbReference type="NCBI Taxonomy" id="683041"/>
    <lineage>
        <taxon>Bacteria</taxon>
        <taxon>Pseudomonadati</taxon>
        <taxon>Bacteroidota</taxon>
        <taxon>Cytophagia</taxon>
        <taxon>Cytophagales</taxon>
        <taxon>Spirosomataceae</taxon>
        <taxon>Larkinella</taxon>
    </lineage>
</organism>
<dbReference type="InterPro" id="IPR014922">
    <property type="entry name" value="YdhG-like"/>
</dbReference>